<dbReference type="InterPro" id="IPR011006">
    <property type="entry name" value="CheY-like_superfamily"/>
</dbReference>
<evidence type="ECO:0000259" key="22">
    <source>
        <dbReference type="PROSITE" id="PS50110"/>
    </source>
</evidence>
<dbReference type="PROSITE" id="PS50110">
    <property type="entry name" value="RESPONSE_REGULATORY"/>
    <property type="match status" value="2"/>
</dbReference>
<evidence type="ECO:0000259" key="21">
    <source>
        <dbReference type="PROSITE" id="PS50109"/>
    </source>
</evidence>
<dbReference type="PROSITE" id="PS50109">
    <property type="entry name" value="HIS_KIN"/>
    <property type="match status" value="1"/>
</dbReference>
<evidence type="ECO:0000256" key="9">
    <source>
        <dbReference type="ARBA" id="ARBA00022777"/>
    </source>
</evidence>
<dbReference type="GO" id="GO:0005524">
    <property type="term" value="F:ATP binding"/>
    <property type="evidence" value="ECO:0007669"/>
    <property type="project" value="UniProtKB-KW"/>
</dbReference>
<keyword evidence="12" id="KW-0902">Two-component regulatory system</keyword>
<evidence type="ECO:0000256" key="5">
    <source>
        <dbReference type="ARBA" id="ARBA00022553"/>
    </source>
</evidence>
<dbReference type="GO" id="GO:0005886">
    <property type="term" value="C:plasma membrane"/>
    <property type="evidence" value="ECO:0007669"/>
    <property type="project" value="UniProtKB-SubCell"/>
</dbReference>
<dbReference type="Gene3D" id="3.40.50.2300">
    <property type="match status" value="2"/>
</dbReference>
<dbReference type="PROSITE" id="PS50894">
    <property type="entry name" value="HPT"/>
    <property type="match status" value="1"/>
</dbReference>
<organism evidence="24 25">
    <name type="scientific">Propionivibrio dicarboxylicus</name>
    <dbReference type="NCBI Taxonomy" id="83767"/>
    <lineage>
        <taxon>Bacteria</taxon>
        <taxon>Pseudomonadati</taxon>
        <taxon>Pseudomonadota</taxon>
        <taxon>Betaproteobacteria</taxon>
        <taxon>Rhodocyclales</taxon>
        <taxon>Rhodocyclaceae</taxon>
        <taxon>Propionivibrio</taxon>
    </lineage>
</organism>
<feature type="transmembrane region" description="Helical" evidence="20">
    <location>
        <begin position="179"/>
        <end position="198"/>
    </location>
</feature>
<keyword evidence="9 24" id="KW-0418">Kinase</keyword>
<feature type="domain" description="Response regulatory" evidence="22">
    <location>
        <begin position="664"/>
        <end position="780"/>
    </location>
</feature>
<feature type="transmembrane region" description="Helical" evidence="20">
    <location>
        <begin position="7"/>
        <end position="29"/>
    </location>
</feature>
<dbReference type="Gene3D" id="1.20.120.160">
    <property type="entry name" value="HPT domain"/>
    <property type="match status" value="1"/>
</dbReference>
<keyword evidence="7 20" id="KW-0812">Transmembrane</keyword>
<dbReference type="InterPro" id="IPR001789">
    <property type="entry name" value="Sig_transdc_resp-reg_receiver"/>
</dbReference>
<dbReference type="SUPFAM" id="SSF47226">
    <property type="entry name" value="Histidine-containing phosphotransfer domain, HPT domain"/>
    <property type="match status" value="1"/>
</dbReference>
<evidence type="ECO:0000256" key="1">
    <source>
        <dbReference type="ARBA" id="ARBA00000085"/>
    </source>
</evidence>
<evidence type="ECO:0000256" key="6">
    <source>
        <dbReference type="ARBA" id="ARBA00022679"/>
    </source>
</evidence>
<evidence type="ECO:0000256" key="14">
    <source>
        <dbReference type="ARBA" id="ARBA00058004"/>
    </source>
</evidence>
<dbReference type="Pfam" id="PF00512">
    <property type="entry name" value="HisKA"/>
    <property type="match status" value="1"/>
</dbReference>
<keyword evidence="8" id="KW-0547">Nucleotide-binding</keyword>
<dbReference type="InterPro" id="IPR004358">
    <property type="entry name" value="Sig_transdc_His_kin-like_C"/>
</dbReference>
<dbReference type="FunFam" id="3.30.565.10:FF:000010">
    <property type="entry name" value="Sensor histidine kinase RcsC"/>
    <property type="match status" value="1"/>
</dbReference>
<dbReference type="OrthoDB" id="5290456at2"/>
<dbReference type="EC" id="2.7.13.3" evidence="3"/>
<reference evidence="24 25" key="1">
    <citation type="submission" date="2016-10" db="EMBL/GenBank/DDBJ databases">
        <authorList>
            <person name="de Groot N.N."/>
        </authorList>
    </citation>
    <scope>NUCLEOTIDE SEQUENCE [LARGE SCALE GENOMIC DNA]</scope>
    <source>
        <strain evidence="24 25">DSM 5885</strain>
    </source>
</reference>
<name>A0A1G7ZVD1_9RHOO</name>
<feature type="modified residue" description="Phosphohistidine" evidence="18">
    <location>
        <position position="868"/>
    </location>
</feature>
<keyword evidence="5 19" id="KW-0597">Phosphoprotein</keyword>
<evidence type="ECO:0000256" key="2">
    <source>
        <dbReference type="ARBA" id="ARBA00004651"/>
    </source>
</evidence>
<evidence type="ECO:0000256" key="8">
    <source>
        <dbReference type="ARBA" id="ARBA00022741"/>
    </source>
</evidence>
<dbReference type="InterPro" id="IPR036641">
    <property type="entry name" value="HPT_dom_sf"/>
</dbReference>
<dbReference type="PANTHER" id="PTHR45339">
    <property type="entry name" value="HYBRID SIGNAL TRANSDUCTION HISTIDINE KINASE J"/>
    <property type="match status" value="1"/>
</dbReference>
<dbReference type="Pfam" id="PF02518">
    <property type="entry name" value="HATPase_c"/>
    <property type="match status" value="1"/>
</dbReference>
<keyword evidence="11 20" id="KW-1133">Transmembrane helix</keyword>
<evidence type="ECO:0000256" key="12">
    <source>
        <dbReference type="ARBA" id="ARBA00023012"/>
    </source>
</evidence>
<keyword evidence="6" id="KW-0808">Transferase</keyword>
<dbReference type="Proteomes" id="UP000198607">
    <property type="component" value="Unassembled WGS sequence"/>
</dbReference>
<evidence type="ECO:0000256" key="19">
    <source>
        <dbReference type="PROSITE-ProRule" id="PRU00169"/>
    </source>
</evidence>
<dbReference type="InterPro" id="IPR003661">
    <property type="entry name" value="HisK_dim/P_dom"/>
</dbReference>
<evidence type="ECO:0000256" key="11">
    <source>
        <dbReference type="ARBA" id="ARBA00022989"/>
    </source>
</evidence>
<feature type="modified residue" description="4-aspartylphosphate" evidence="19">
    <location>
        <position position="713"/>
    </location>
</feature>
<dbReference type="AlphaFoldDB" id="A0A1G7ZVD1"/>
<evidence type="ECO:0000256" key="13">
    <source>
        <dbReference type="ARBA" id="ARBA00023136"/>
    </source>
</evidence>
<dbReference type="Pfam" id="PF00072">
    <property type="entry name" value="Response_reg"/>
    <property type="match status" value="2"/>
</dbReference>
<dbReference type="SMART" id="SM00387">
    <property type="entry name" value="HATPase_c"/>
    <property type="match status" value="1"/>
</dbReference>
<dbReference type="RefSeq" id="WP_091935486.1">
    <property type="nucleotide sequence ID" value="NZ_FNCY01000003.1"/>
</dbReference>
<keyword evidence="10" id="KW-0067">ATP-binding</keyword>
<evidence type="ECO:0000256" key="4">
    <source>
        <dbReference type="ARBA" id="ARBA00022475"/>
    </source>
</evidence>
<evidence type="ECO:0000256" key="17">
    <source>
        <dbReference type="ARBA" id="ARBA00070152"/>
    </source>
</evidence>
<dbReference type="InterPro" id="IPR005467">
    <property type="entry name" value="His_kinase_dom"/>
</dbReference>
<keyword evidence="4" id="KW-1003">Cell membrane</keyword>
<comment type="subcellular location">
    <subcellularLocation>
        <location evidence="2">Cell membrane</location>
        <topology evidence="2">Multi-pass membrane protein</topology>
    </subcellularLocation>
</comment>
<dbReference type="SUPFAM" id="SSF47384">
    <property type="entry name" value="Homodimeric domain of signal transducing histidine kinase"/>
    <property type="match status" value="1"/>
</dbReference>
<dbReference type="GO" id="GO:0000155">
    <property type="term" value="F:phosphorelay sensor kinase activity"/>
    <property type="evidence" value="ECO:0007669"/>
    <property type="project" value="InterPro"/>
</dbReference>
<dbReference type="Gene3D" id="3.30.565.10">
    <property type="entry name" value="Histidine kinase-like ATPase, C-terminal domain"/>
    <property type="match status" value="1"/>
</dbReference>
<feature type="transmembrane region" description="Helical" evidence="20">
    <location>
        <begin position="49"/>
        <end position="69"/>
    </location>
</feature>
<dbReference type="CDD" id="cd17546">
    <property type="entry name" value="REC_hyHK_CKI1_RcsC-like"/>
    <property type="match status" value="2"/>
</dbReference>
<evidence type="ECO:0000256" key="20">
    <source>
        <dbReference type="SAM" id="Phobius"/>
    </source>
</evidence>
<evidence type="ECO:0000256" key="15">
    <source>
        <dbReference type="ARBA" id="ARBA00064003"/>
    </source>
</evidence>
<gene>
    <name evidence="24" type="ORF">SAMN05660652_01279</name>
</gene>
<dbReference type="FunFam" id="1.10.287.130:FF:000002">
    <property type="entry name" value="Two-component osmosensing histidine kinase"/>
    <property type="match status" value="1"/>
</dbReference>
<evidence type="ECO:0000313" key="25">
    <source>
        <dbReference type="Proteomes" id="UP000198607"/>
    </source>
</evidence>
<dbReference type="CDD" id="cd00082">
    <property type="entry name" value="HisKA"/>
    <property type="match status" value="1"/>
</dbReference>
<dbReference type="SMART" id="SM00448">
    <property type="entry name" value="REC"/>
    <property type="match status" value="2"/>
</dbReference>
<dbReference type="SMART" id="SM00388">
    <property type="entry name" value="HisKA"/>
    <property type="match status" value="1"/>
</dbReference>
<dbReference type="SUPFAM" id="SSF52172">
    <property type="entry name" value="CheY-like"/>
    <property type="match status" value="2"/>
</dbReference>
<accession>A0A1G7ZVD1</accession>
<comment type="subunit">
    <text evidence="15">At low DSF concentrations, interacts with RpfF.</text>
</comment>
<feature type="domain" description="HPt" evidence="23">
    <location>
        <begin position="829"/>
        <end position="923"/>
    </location>
</feature>
<evidence type="ECO:0000256" key="18">
    <source>
        <dbReference type="PROSITE-ProRule" id="PRU00110"/>
    </source>
</evidence>
<sequence length="1018" mass="111745">MKIRNVLVNGFGAALVAVIAVVVLSFAMLSQLTAQWRDASTVANKRYEIMLKASLQLGYAALYFNNYVLEGGNDARRFNSEMLELSALLDAYAESGVIDEFEQGLLANARDCIAQYRNDIRKIIQLRESGVPSAGLKLAVQGEADKRLALIIRRLTDINGQRTGIAAEKIDRQFDLSRLGLLLAALVAAGSILAVGILTSRMIVRNDKERMLAIGSLQVEVGERRKAEAELDGYREHLEQLVQDRTAELEEARVVADAANMAKSDFLANMSHEIRTPMNGIIGLTQLALDTHLNGQQRDYLDKVLTSSRALLSLLNDILDYSKIEASRIELEATDFMLEEVLLATSDLFSFRADEKGLELFIDMDPDAPRWVVGDPLRLSQVINNLVGNAVKFTQRGEVHLKVDIAERTRETVFLRFSVRDTGIGIAAEDAKKLFQPFVQADTTVTRKFGGTGLGLAISKRLVELMGGQIAVSSAPGVGSTFSFTVRLGVLSSIETERQSERRLQDLMPKRTLVVDDQETSLIIMRTLLEKWNFPVTTAPSGEEGFRLFCEARERGVPFDLVLLDWRMPGMDGIELANSIDTTSSRDQGGRPPTVIMVTAYSRDEWKAESGELNVDAVLNKPVTPSVLFDALLSMQHEDSLPRIQVEESAGLKGFGLDAVRGASILLVEDNEINQQVAREFLEKNGLQVTVASDGQQAVDRVAHGSFDLVLMDLHMPVMDGFEATQRIRTLPQGVKLPVIAMTAAAMAQDRRDSLNAGMNDHIAKPVEPKNLAETLLKWLSTMSQVHGGAAKIALDEPSNQGDEAEIEAIEHHLPGISVRFGLARIMGNLALYKRLLQSFSERHSGTSAKLRALHVANDIEAIFLEAHNLKGEAANLGIDAVRAAADHLGCRIKAGDSVLALHRLLDDLAQQVEKIVELLGAGVFAAEDAGQDDDEKAKIIPLSIAQAEAQLEILRDLLRSRNLAARRVVSELETSFRGNPGLQEIREIADAIRELHYETALSLLDELFLIPPWGSGA</sequence>
<dbReference type="PRINTS" id="PR00344">
    <property type="entry name" value="BCTRLSENSOR"/>
</dbReference>
<dbReference type="InterPro" id="IPR036097">
    <property type="entry name" value="HisK_dim/P_sf"/>
</dbReference>
<keyword evidence="25" id="KW-1185">Reference proteome</keyword>
<feature type="domain" description="Histidine kinase" evidence="21">
    <location>
        <begin position="269"/>
        <end position="490"/>
    </location>
</feature>
<dbReference type="STRING" id="83767.SAMN05660652_01279"/>
<evidence type="ECO:0000256" key="10">
    <source>
        <dbReference type="ARBA" id="ARBA00022840"/>
    </source>
</evidence>
<dbReference type="InterPro" id="IPR036890">
    <property type="entry name" value="HATPase_C_sf"/>
</dbReference>
<keyword evidence="13 20" id="KW-0472">Membrane</keyword>
<comment type="function">
    <text evidence="14">Member of the two-component regulatory system BvgS/BvgA. Phosphorylates BvgA via a four-step phosphorelay in response to environmental signals.</text>
</comment>
<feature type="domain" description="Response regulatory" evidence="22">
    <location>
        <begin position="511"/>
        <end position="636"/>
    </location>
</feature>
<dbReference type="EMBL" id="FNCY01000003">
    <property type="protein sequence ID" value="SDH12100.1"/>
    <property type="molecule type" value="Genomic_DNA"/>
</dbReference>
<dbReference type="InterPro" id="IPR003594">
    <property type="entry name" value="HATPase_dom"/>
</dbReference>
<comment type="catalytic activity">
    <reaction evidence="1">
        <text>ATP + protein L-histidine = ADP + protein N-phospho-L-histidine.</text>
        <dbReference type="EC" id="2.7.13.3"/>
    </reaction>
</comment>
<protein>
    <recommendedName>
        <fullName evidence="16">Sensory/regulatory protein RpfC</fullName>
        <ecNumber evidence="3">2.7.13.3</ecNumber>
    </recommendedName>
    <alternativeName>
        <fullName evidence="17">Virulence sensor protein BvgS</fullName>
    </alternativeName>
</protein>
<dbReference type="SUPFAM" id="SSF55874">
    <property type="entry name" value="ATPase domain of HSP90 chaperone/DNA topoisomerase II/histidine kinase"/>
    <property type="match status" value="1"/>
</dbReference>
<evidence type="ECO:0000256" key="7">
    <source>
        <dbReference type="ARBA" id="ARBA00022692"/>
    </source>
</evidence>
<dbReference type="Gene3D" id="1.10.287.130">
    <property type="match status" value="1"/>
</dbReference>
<dbReference type="InterPro" id="IPR008207">
    <property type="entry name" value="Sig_transdc_His_kin_Hpt_dom"/>
</dbReference>
<evidence type="ECO:0000256" key="16">
    <source>
        <dbReference type="ARBA" id="ARBA00068150"/>
    </source>
</evidence>
<dbReference type="CDD" id="cd16922">
    <property type="entry name" value="HATPase_EvgS-ArcB-TorS-like"/>
    <property type="match status" value="1"/>
</dbReference>
<feature type="modified residue" description="4-aspartylphosphate" evidence="19">
    <location>
        <position position="565"/>
    </location>
</feature>
<evidence type="ECO:0000259" key="23">
    <source>
        <dbReference type="PROSITE" id="PS50894"/>
    </source>
</evidence>
<dbReference type="PANTHER" id="PTHR45339:SF1">
    <property type="entry name" value="HYBRID SIGNAL TRANSDUCTION HISTIDINE KINASE J"/>
    <property type="match status" value="1"/>
</dbReference>
<proteinExistence type="predicted"/>
<evidence type="ECO:0000313" key="24">
    <source>
        <dbReference type="EMBL" id="SDH12100.1"/>
    </source>
</evidence>
<evidence type="ECO:0000256" key="3">
    <source>
        <dbReference type="ARBA" id="ARBA00012438"/>
    </source>
</evidence>